<protein>
    <submittedName>
        <fullName evidence="1">Uncharacterized protein</fullName>
    </submittedName>
</protein>
<evidence type="ECO:0000313" key="2">
    <source>
        <dbReference type="Proteomes" id="UP000479710"/>
    </source>
</evidence>
<reference evidence="1 2" key="1">
    <citation type="submission" date="2019-11" db="EMBL/GenBank/DDBJ databases">
        <title>Whole genome sequence of Oryza granulata.</title>
        <authorList>
            <person name="Li W."/>
        </authorList>
    </citation>
    <scope>NUCLEOTIDE SEQUENCE [LARGE SCALE GENOMIC DNA]</scope>
    <source>
        <strain evidence="2">cv. Menghai</strain>
        <tissue evidence="1">Leaf</tissue>
    </source>
</reference>
<dbReference type="Proteomes" id="UP000479710">
    <property type="component" value="Unassembled WGS sequence"/>
</dbReference>
<evidence type="ECO:0000313" key="1">
    <source>
        <dbReference type="EMBL" id="KAF0904908.1"/>
    </source>
</evidence>
<comment type="caution">
    <text evidence="1">The sequence shown here is derived from an EMBL/GenBank/DDBJ whole genome shotgun (WGS) entry which is preliminary data.</text>
</comment>
<keyword evidence="2" id="KW-1185">Reference proteome</keyword>
<dbReference type="AlphaFoldDB" id="A0A6G1CWP7"/>
<proteinExistence type="predicted"/>
<gene>
    <name evidence="1" type="ORF">E2562_038693</name>
</gene>
<organism evidence="1 2">
    <name type="scientific">Oryza meyeriana var. granulata</name>
    <dbReference type="NCBI Taxonomy" id="110450"/>
    <lineage>
        <taxon>Eukaryota</taxon>
        <taxon>Viridiplantae</taxon>
        <taxon>Streptophyta</taxon>
        <taxon>Embryophyta</taxon>
        <taxon>Tracheophyta</taxon>
        <taxon>Spermatophyta</taxon>
        <taxon>Magnoliopsida</taxon>
        <taxon>Liliopsida</taxon>
        <taxon>Poales</taxon>
        <taxon>Poaceae</taxon>
        <taxon>BOP clade</taxon>
        <taxon>Oryzoideae</taxon>
        <taxon>Oryzeae</taxon>
        <taxon>Oryzinae</taxon>
        <taxon>Oryza</taxon>
        <taxon>Oryza meyeriana</taxon>
    </lineage>
</organism>
<sequence>MARSDLAWRQAVAGDDEQRWRKVYMVGSELESIASSGRRRKGRESLGVALYDLEEVRLRPGKGNFEGES</sequence>
<dbReference type="EMBL" id="SPHZ02000008">
    <property type="protein sequence ID" value="KAF0904908.1"/>
    <property type="molecule type" value="Genomic_DNA"/>
</dbReference>
<name>A0A6G1CWP7_9ORYZ</name>
<accession>A0A6G1CWP7</accession>